<evidence type="ECO:0000313" key="11">
    <source>
        <dbReference type="Proteomes" id="UP001152798"/>
    </source>
</evidence>
<feature type="transmembrane region" description="Helical" evidence="8">
    <location>
        <begin position="91"/>
        <end position="112"/>
    </location>
</feature>
<dbReference type="FunFam" id="1.20.1250.20:FF:000218">
    <property type="entry name" value="facilitated trehalose transporter Tret1"/>
    <property type="match status" value="1"/>
</dbReference>
<dbReference type="SUPFAM" id="SSF103473">
    <property type="entry name" value="MFS general substrate transporter"/>
    <property type="match status" value="1"/>
</dbReference>
<feature type="transmembrane region" description="Helical" evidence="8">
    <location>
        <begin position="254"/>
        <end position="281"/>
    </location>
</feature>
<feature type="transmembrane region" description="Helical" evidence="8">
    <location>
        <begin position="147"/>
        <end position="168"/>
    </location>
</feature>
<keyword evidence="3" id="KW-1003">Cell membrane</keyword>
<feature type="transmembrane region" description="Helical" evidence="8">
    <location>
        <begin position="118"/>
        <end position="135"/>
    </location>
</feature>
<feature type="transmembrane region" description="Helical" evidence="8">
    <location>
        <begin position="318"/>
        <end position="340"/>
    </location>
</feature>
<dbReference type="InterPro" id="IPR005829">
    <property type="entry name" value="Sugar_transporter_CS"/>
</dbReference>
<feature type="transmembrane region" description="Helical" evidence="8">
    <location>
        <begin position="18"/>
        <end position="39"/>
    </location>
</feature>
<dbReference type="OrthoDB" id="6133115at2759"/>
<evidence type="ECO:0000256" key="3">
    <source>
        <dbReference type="ARBA" id="ARBA00022475"/>
    </source>
</evidence>
<gene>
    <name evidence="10" type="ORF">NEZAVI_LOCUS14298</name>
</gene>
<organism evidence="10 11">
    <name type="scientific">Nezara viridula</name>
    <name type="common">Southern green stink bug</name>
    <name type="synonym">Cimex viridulus</name>
    <dbReference type="NCBI Taxonomy" id="85310"/>
    <lineage>
        <taxon>Eukaryota</taxon>
        <taxon>Metazoa</taxon>
        <taxon>Ecdysozoa</taxon>
        <taxon>Arthropoda</taxon>
        <taxon>Hexapoda</taxon>
        <taxon>Insecta</taxon>
        <taxon>Pterygota</taxon>
        <taxon>Neoptera</taxon>
        <taxon>Paraneoptera</taxon>
        <taxon>Hemiptera</taxon>
        <taxon>Heteroptera</taxon>
        <taxon>Panheteroptera</taxon>
        <taxon>Pentatomomorpha</taxon>
        <taxon>Pentatomoidea</taxon>
        <taxon>Pentatomidae</taxon>
        <taxon>Pentatominae</taxon>
        <taxon>Nezara</taxon>
    </lineage>
</organism>
<dbReference type="Gene3D" id="1.20.1250.20">
    <property type="entry name" value="MFS general substrate transporter like domains"/>
    <property type="match status" value="1"/>
</dbReference>
<evidence type="ECO:0000313" key="10">
    <source>
        <dbReference type="EMBL" id="CAH1406329.1"/>
    </source>
</evidence>
<dbReference type="PANTHER" id="PTHR48021">
    <property type="match status" value="1"/>
</dbReference>
<dbReference type="Pfam" id="PF00083">
    <property type="entry name" value="Sugar_tr"/>
    <property type="match status" value="1"/>
</dbReference>
<keyword evidence="11" id="KW-1185">Reference proteome</keyword>
<dbReference type="AlphaFoldDB" id="A0A9P0MV94"/>
<sequence>MRDLWIKTNPPKHGAGQWLASIVVSFCFCSAGMGFAWTSPAFSKIKEGEVDFKLDHYEMSMIAVLGCAGRILSPLPISYAMDIIGRKGCFIAVRVLQTAHWLIIYCFHNFWALCLARLATGLYAGATIFVIPIYIGEATHKSIRGQVQSFLSVQFILGAVIESAIGAFLSYDNLAIASAGFDFFSFLFMFMIPESPYFQIMKEDMQGAKLSLQWLRGEQDIQEELGLIEKNMKIQLARSSKYVDLFKVKSIRKALTCVLILMLLQRLCGVSCLIPYGSFVFPDTWYLSSNKGSIVLNCTYLIMCASSGFFIDSLGRKMLLFFSTAGACFFLTCCAIWFFLRDKMYMDVEGTEWLVIIFLIAQAAFYSTGYFYIPLLIMAEMFPMNMKAKANALCSTIGVTVGCVVIVIFLPLTNNYGLYTNFIIYSLAAFFGAIYSTTIVETKRKSLEQIQAILEGQRDSSSLASSQDE</sequence>
<keyword evidence="2" id="KW-0813">Transport</keyword>
<feature type="transmembrane region" description="Helical" evidence="8">
    <location>
        <begin position="174"/>
        <end position="192"/>
    </location>
</feature>
<evidence type="ECO:0000256" key="1">
    <source>
        <dbReference type="ARBA" id="ARBA00004651"/>
    </source>
</evidence>
<dbReference type="InterPro" id="IPR020846">
    <property type="entry name" value="MFS_dom"/>
</dbReference>
<feature type="transmembrane region" description="Helical" evidence="8">
    <location>
        <begin position="352"/>
        <end position="378"/>
    </location>
</feature>
<dbReference type="InterPro" id="IPR050549">
    <property type="entry name" value="MFS_Trehalose_Transporter"/>
</dbReference>
<dbReference type="PANTHER" id="PTHR48021:SF46">
    <property type="entry name" value="MAJOR FACILITATOR SUPERFAMILY (MFS) PROFILE DOMAIN-CONTAINING PROTEIN"/>
    <property type="match status" value="1"/>
</dbReference>
<evidence type="ECO:0000256" key="6">
    <source>
        <dbReference type="ARBA" id="ARBA00022989"/>
    </source>
</evidence>
<dbReference type="EMBL" id="OV725082">
    <property type="protein sequence ID" value="CAH1406329.1"/>
    <property type="molecule type" value="Genomic_DNA"/>
</dbReference>
<reference evidence="10" key="1">
    <citation type="submission" date="2022-01" db="EMBL/GenBank/DDBJ databases">
        <authorList>
            <person name="King R."/>
        </authorList>
    </citation>
    <scope>NUCLEOTIDE SEQUENCE</scope>
</reference>
<dbReference type="PROSITE" id="PS50850">
    <property type="entry name" value="MFS"/>
    <property type="match status" value="1"/>
</dbReference>
<name>A0A9P0MV94_NEZVI</name>
<keyword evidence="4" id="KW-0762">Sugar transport</keyword>
<dbReference type="GO" id="GO:0005886">
    <property type="term" value="C:plasma membrane"/>
    <property type="evidence" value="ECO:0007669"/>
    <property type="project" value="UniProtKB-SubCell"/>
</dbReference>
<evidence type="ECO:0000256" key="5">
    <source>
        <dbReference type="ARBA" id="ARBA00022692"/>
    </source>
</evidence>
<keyword evidence="6 8" id="KW-1133">Transmembrane helix</keyword>
<protein>
    <recommendedName>
        <fullName evidence="9">Major facilitator superfamily (MFS) profile domain-containing protein</fullName>
    </recommendedName>
</protein>
<dbReference type="PROSITE" id="PS00216">
    <property type="entry name" value="SUGAR_TRANSPORT_1"/>
    <property type="match status" value="2"/>
</dbReference>
<comment type="subcellular location">
    <subcellularLocation>
        <location evidence="1">Cell membrane</location>
        <topology evidence="1">Multi-pass membrane protein</topology>
    </subcellularLocation>
</comment>
<feature type="transmembrane region" description="Helical" evidence="8">
    <location>
        <begin position="390"/>
        <end position="410"/>
    </location>
</feature>
<feature type="transmembrane region" description="Helical" evidence="8">
    <location>
        <begin position="293"/>
        <end position="311"/>
    </location>
</feature>
<evidence type="ECO:0000256" key="4">
    <source>
        <dbReference type="ARBA" id="ARBA00022597"/>
    </source>
</evidence>
<feature type="transmembrane region" description="Helical" evidence="8">
    <location>
        <begin position="422"/>
        <end position="440"/>
    </location>
</feature>
<keyword evidence="7 8" id="KW-0472">Membrane</keyword>
<dbReference type="InterPro" id="IPR005828">
    <property type="entry name" value="MFS_sugar_transport-like"/>
</dbReference>
<evidence type="ECO:0000256" key="7">
    <source>
        <dbReference type="ARBA" id="ARBA00023136"/>
    </source>
</evidence>
<evidence type="ECO:0000256" key="2">
    <source>
        <dbReference type="ARBA" id="ARBA00022448"/>
    </source>
</evidence>
<evidence type="ECO:0000259" key="9">
    <source>
        <dbReference type="PROSITE" id="PS50850"/>
    </source>
</evidence>
<proteinExistence type="predicted"/>
<dbReference type="GO" id="GO:0022857">
    <property type="term" value="F:transmembrane transporter activity"/>
    <property type="evidence" value="ECO:0007669"/>
    <property type="project" value="InterPro"/>
</dbReference>
<accession>A0A9P0MV94</accession>
<dbReference type="InterPro" id="IPR036259">
    <property type="entry name" value="MFS_trans_sf"/>
</dbReference>
<dbReference type="Proteomes" id="UP001152798">
    <property type="component" value="Chromosome 6"/>
</dbReference>
<evidence type="ECO:0000256" key="8">
    <source>
        <dbReference type="SAM" id="Phobius"/>
    </source>
</evidence>
<feature type="domain" description="Major facilitator superfamily (MFS) profile" evidence="9">
    <location>
        <begin position="20"/>
        <end position="444"/>
    </location>
</feature>
<keyword evidence="5 8" id="KW-0812">Transmembrane</keyword>